<dbReference type="Pfam" id="PF00293">
    <property type="entry name" value="NUDIX"/>
    <property type="match status" value="1"/>
</dbReference>
<accession>A0A0G1IQ99</accession>
<comment type="caution">
    <text evidence="2">The sequence shown here is derived from an EMBL/GenBank/DDBJ whole genome shotgun (WGS) entry which is preliminary data.</text>
</comment>
<organism evidence="2 3">
    <name type="scientific">Candidatus Giovannonibacteria bacterium GW2011_GWA2_44_26</name>
    <dbReference type="NCBI Taxonomy" id="1618648"/>
    <lineage>
        <taxon>Bacteria</taxon>
        <taxon>Candidatus Giovannoniibacteriota</taxon>
    </lineage>
</organism>
<dbReference type="InterPro" id="IPR000086">
    <property type="entry name" value="NUDIX_hydrolase_dom"/>
</dbReference>
<name>A0A0G1IQ99_9BACT</name>
<proteinExistence type="predicted"/>
<dbReference type="SUPFAM" id="SSF55811">
    <property type="entry name" value="Nudix"/>
    <property type="match status" value="1"/>
</dbReference>
<reference evidence="2 3" key="1">
    <citation type="journal article" date="2015" name="Nature">
        <title>rRNA introns, odd ribosomes, and small enigmatic genomes across a large radiation of phyla.</title>
        <authorList>
            <person name="Brown C.T."/>
            <person name="Hug L.A."/>
            <person name="Thomas B.C."/>
            <person name="Sharon I."/>
            <person name="Castelle C.J."/>
            <person name="Singh A."/>
            <person name="Wilkins M.J."/>
            <person name="Williams K.H."/>
            <person name="Banfield J.F."/>
        </authorList>
    </citation>
    <scope>NUCLEOTIDE SEQUENCE [LARGE SCALE GENOMIC DNA]</scope>
</reference>
<feature type="domain" description="Nudix hydrolase" evidence="1">
    <location>
        <begin position="28"/>
        <end position="143"/>
    </location>
</feature>
<protein>
    <recommendedName>
        <fullName evidence="1">Nudix hydrolase domain-containing protein</fullName>
    </recommendedName>
</protein>
<evidence type="ECO:0000313" key="3">
    <source>
        <dbReference type="Proteomes" id="UP000033945"/>
    </source>
</evidence>
<dbReference type="InterPro" id="IPR015797">
    <property type="entry name" value="NUDIX_hydrolase-like_dom_sf"/>
</dbReference>
<dbReference type="AlphaFoldDB" id="A0A0G1IQ99"/>
<dbReference type="Gene3D" id="3.90.79.10">
    <property type="entry name" value="Nucleoside Triphosphate Pyrophosphohydrolase"/>
    <property type="match status" value="1"/>
</dbReference>
<sequence length="186" mass="21463">MTKYLKIIQSSDVFPKSKLEKPSKYTERETVKAIVKNNKNEIALVTNSVHNLYSLPGGGAESDDLETEIIRECLEEINQEVKIIGTVGVIQEFRDRDAKEYINTCFEALALGEVVGDTRTEDEIKNGLRVEWVSKDRLKEIFAEQSKRVKNGEIGFYNTAFNILRDQEFIKEYFNRHKYFLDLQSG</sequence>
<dbReference type="EMBL" id="LCIT01000033">
    <property type="protein sequence ID" value="KKT61320.1"/>
    <property type="molecule type" value="Genomic_DNA"/>
</dbReference>
<gene>
    <name evidence="2" type="ORF">UW55_C0033G0001</name>
</gene>
<evidence type="ECO:0000259" key="1">
    <source>
        <dbReference type="Pfam" id="PF00293"/>
    </source>
</evidence>
<dbReference type="CDD" id="cd02883">
    <property type="entry name" value="NUDIX_Hydrolase"/>
    <property type="match status" value="1"/>
</dbReference>
<dbReference type="Proteomes" id="UP000033945">
    <property type="component" value="Unassembled WGS sequence"/>
</dbReference>
<evidence type="ECO:0000313" key="2">
    <source>
        <dbReference type="EMBL" id="KKT61320.1"/>
    </source>
</evidence>